<protein>
    <recommendedName>
        <fullName evidence="2">DUF1214 domain-containing protein</fullName>
    </recommendedName>
</protein>
<feature type="chain" id="PRO_5002727252" description="DUF1214 domain-containing protein" evidence="1">
    <location>
        <begin position="22"/>
        <end position="443"/>
    </location>
</feature>
<organism evidence="3 4">
    <name type="scientific">Malassezia globosa (strain ATCC MYA-4612 / CBS 7966)</name>
    <name type="common">Dandruff-associated fungus</name>
    <dbReference type="NCBI Taxonomy" id="425265"/>
    <lineage>
        <taxon>Eukaryota</taxon>
        <taxon>Fungi</taxon>
        <taxon>Dikarya</taxon>
        <taxon>Basidiomycota</taxon>
        <taxon>Ustilaginomycotina</taxon>
        <taxon>Malasseziomycetes</taxon>
        <taxon>Malasseziales</taxon>
        <taxon>Malasseziaceae</taxon>
        <taxon>Malassezia</taxon>
    </lineage>
</organism>
<sequence length="443" mass="49910">MTMWQTLVAGGILAGTVLVHASNPLATEDQHHIDELSKSFLGRGNLDALKQKAREQYVKSLKKYNVELTGSVNKDLDAAMDELVFSSIQKAANGDPANPKVYWTDTAKRTHDWFGISVPGGRYSYDNPDCIYRTIPISSKYKYKISGRRFGNGTADQSFSLIKNRNSQNTISALYKDDMKVNSDGSYEITISTDKSGGQNHIKSDWTAKQLFIRNNLGDWSKETPDELKVEIIDKPKHAPKRTDSDILKDAQEDLKESTFFYGFGALDLKTLTQKLNHLASPHQSSWLGTLTSQAQSFGYFHVKPDEAFVITLTSGKSSYWVMPVTTMGLLTKDPEHNIVSFNNFQSAQNKNGSYTFVLSSQDPGIYNWIDTTNLERGTLMIRWQGLPAGDGTAKDIHVHSQLVKYENLHNVLPDDVPKIDQGGRSEQIEKRRQEYKRIHFQN</sequence>
<dbReference type="VEuPathDB" id="FungiDB:MGL_3210"/>
<dbReference type="Pfam" id="PF06742">
    <property type="entry name" value="DUF1214"/>
    <property type="match status" value="1"/>
</dbReference>
<evidence type="ECO:0000313" key="3">
    <source>
        <dbReference type="EMBL" id="EDP42452.1"/>
    </source>
</evidence>
<name>A8Q862_MALGO</name>
<feature type="signal peptide" evidence="1">
    <location>
        <begin position="1"/>
        <end position="21"/>
    </location>
</feature>
<feature type="domain" description="DUF1214" evidence="2">
    <location>
        <begin position="306"/>
        <end position="383"/>
    </location>
</feature>
<dbReference type="KEGG" id="mgl:MGL_3210"/>
<dbReference type="InterPro" id="IPR010621">
    <property type="entry name" value="DUF1214"/>
</dbReference>
<proteinExistence type="predicted"/>
<dbReference type="GeneID" id="5853972"/>
<dbReference type="RefSeq" id="XP_001729666.1">
    <property type="nucleotide sequence ID" value="XM_001729614.1"/>
</dbReference>
<dbReference type="OMA" id="AMIITVP"/>
<evidence type="ECO:0000256" key="1">
    <source>
        <dbReference type="SAM" id="SignalP"/>
    </source>
</evidence>
<accession>A8Q862</accession>
<keyword evidence="1" id="KW-0732">Signal</keyword>
<keyword evidence="4" id="KW-1185">Reference proteome</keyword>
<dbReference type="AlphaFoldDB" id="A8Q862"/>
<dbReference type="EMBL" id="AAYY01000011">
    <property type="protein sequence ID" value="EDP42452.1"/>
    <property type="molecule type" value="Genomic_DNA"/>
</dbReference>
<evidence type="ECO:0000313" key="4">
    <source>
        <dbReference type="Proteomes" id="UP000008837"/>
    </source>
</evidence>
<dbReference type="InParanoid" id="A8Q862"/>
<dbReference type="OrthoDB" id="3431965at2759"/>
<dbReference type="Proteomes" id="UP000008837">
    <property type="component" value="Unassembled WGS sequence"/>
</dbReference>
<gene>
    <name evidence="3" type="ORF">MGL_3210</name>
</gene>
<reference evidence="3 4" key="1">
    <citation type="journal article" date="2007" name="Proc. Natl. Acad. Sci. U.S.A.">
        <title>Dandruff-associated Malassezia genomes reveal convergent and divergent virulence traits shared with plant and human fungal pathogens.</title>
        <authorList>
            <person name="Xu J."/>
            <person name="Saunders C.W."/>
            <person name="Hu P."/>
            <person name="Grant R.A."/>
            <person name="Boekhout T."/>
            <person name="Kuramae E.E."/>
            <person name="Kronstad J.W."/>
            <person name="Deangelis Y.M."/>
            <person name="Reeder N.L."/>
            <person name="Johnstone K.R."/>
            <person name="Leland M."/>
            <person name="Fieno A.M."/>
            <person name="Begley W.M."/>
            <person name="Sun Y."/>
            <person name="Lacey M.P."/>
            <person name="Chaudhary T."/>
            <person name="Keough T."/>
            <person name="Chu L."/>
            <person name="Sears R."/>
            <person name="Yuan B."/>
            <person name="Dawson T.L.Jr."/>
        </authorList>
    </citation>
    <scope>NUCLEOTIDE SEQUENCE [LARGE SCALE GENOMIC DNA]</scope>
    <source>
        <strain evidence="4">ATCC MYA-4612 / CBS 7966</strain>
    </source>
</reference>
<evidence type="ECO:0000259" key="2">
    <source>
        <dbReference type="Pfam" id="PF06742"/>
    </source>
</evidence>
<comment type="caution">
    <text evidence="3">The sequence shown here is derived from an EMBL/GenBank/DDBJ whole genome shotgun (WGS) entry which is preliminary data.</text>
</comment>